<sequence>MDDLGTQASEVVVQAEDQPPQQRDVDGLPICQGNRTEQERCDGHEELGCARRGAEQRIFDGEGSVSIVVESLAEHEGRSSTRG</sequence>
<keyword evidence="3" id="KW-1185">Reference proteome</keyword>
<accession>A0A843UZB6</accession>
<evidence type="ECO:0000313" key="2">
    <source>
        <dbReference type="EMBL" id="MQL88998.1"/>
    </source>
</evidence>
<protein>
    <submittedName>
        <fullName evidence="2">Uncharacterized protein</fullName>
    </submittedName>
</protein>
<feature type="region of interest" description="Disordered" evidence="1">
    <location>
        <begin position="1"/>
        <end position="29"/>
    </location>
</feature>
<dbReference type="AlphaFoldDB" id="A0A843UZB6"/>
<evidence type="ECO:0000313" key="3">
    <source>
        <dbReference type="Proteomes" id="UP000652761"/>
    </source>
</evidence>
<dbReference type="EMBL" id="NMUH01001109">
    <property type="protein sequence ID" value="MQL88998.1"/>
    <property type="molecule type" value="Genomic_DNA"/>
</dbReference>
<gene>
    <name evidence="2" type="ORF">Taro_021564</name>
</gene>
<proteinExistence type="predicted"/>
<evidence type="ECO:0000256" key="1">
    <source>
        <dbReference type="SAM" id="MobiDB-lite"/>
    </source>
</evidence>
<name>A0A843UZB6_COLES</name>
<comment type="caution">
    <text evidence="2">The sequence shown here is derived from an EMBL/GenBank/DDBJ whole genome shotgun (WGS) entry which is preliminary data.</text>
</comment>
<dbReference type="Proteomes" id="UP000652761">
    <property type="component" value="Unassembled WGS sequence"/>
</dbReference>
<reference evidence="2" key="1">
    <citation type="submission" date="2017-07" db="EMBL/GenBank/DDBJ databases">
        <title>Taro Niue Genome Assembly and Annotation.</title>
        <authorList>
            <person name="Atibalentja N."/>
            <person name="Keating K."/>
            <person name="Fields C.J."/>
        </authorList>
    </citation>
    <scope>NUCLEOTIDE SEQUENCE</scope>
    <source>
        <strain evidence="2">Niue_2</strain>
        <tissue evidence="2">Leaf</tissue>
    </source>
</reference>
<organism evidence="2 3">
    <name type="scientific">Colocasia esculenta</name>
    <name type="common">Wild taro</name>
    <name type="synonym">Arum esculentum</name>
    <dbReference type="NCBI Taxonomy" id="4460"/>
    <lineage>
        <taxon>Eukaryota</taxon>
        <taxon>Viridiplantae</taxon>
        <taxon>Streptophyta</taxon>
        <taxon>Embryophyta</taxon>
        <taxon>Tracheophyta</taxon>
        <taxon>Spermatophyta</taxon>
        <taxon>Magnoliopsida</taxon>
        <taxon>Liliopsida</taxon>
        <taxon>Araceae</taxon>
        <taxon>Aroideae</taxon>
        <taxon>Colocasieae</taxon>
        <taxon>Colocasia</taxon>
    </lineage>
</organism>